<keyword evidence="3" id="KW-1185">Reference proteome</keyword>
<name>A0A023B1X1_GRENI</name>
<dbReference type="Proteomes" id="UP000019763">
    <property type="component" value="Unassembled WGS sequence"/>
</dbReference>
<evidence type="ECO:0000256" key="1">
    <source>
        <dbReference type="SAM" id="MobiDB-lite"/>
    </source>
</evidence>
<feature type="compositionally biased region" description="Polar residues" evidence="1">
    <location>
        <begin position="1"/>
        <end position="12"/>
    </location>
</feature>
<protein>
    <submittedName>
        <fullName evidence="2">Uncharacterized protein</fullName>
    </submittedName>
</protein>
<dbReference type="AlphaFoldDB" id="A0A023B1X1"/>
<dbReference type="RefSeq" id="XP_011132071.1">
    <property type="nucleotide sequence ID" value="XM_011133769.1"/>
</dbReference>
<feature type="region of interest" description="Disordered" evidence="1">
    <location>
        <begin position="75"/>
        <end position="96"/>
    </location>
</feature>
<evidence type="ECO:0000313" key="2">
    <source>
        <dbReference type="EMBL" id="EZG48819.1"/>
    </source>
</evidence>
<organism evidence="2 3">
    <name type="scientific">Gregarina niphandrodes</name>
    <name type="common">Septate eugregarine</name>
    <dbReference type="NCBI Taxonomy" id="110365"/>
    <lineage>
        <taxon>Eukaryota</taxon>
        <taxon>Sar</taxon>
        <taxon>Alveolata</taxon>
        <taxon>Apicomplexa</taxon>
        <taxon>Conoidasida</taxon>
        <taxon>Gregarinasina</taxon>
        <taxon>Eugregarinorida</taxon>
        <taxon>Gregarinidae</taxon>
        <taxon>Gregarina</taxon>
    </lineage>
</organism>
<reference evidence="2" key="1">
    <citation type="submission" date="2013-12" db="EMBL/GenBank/DDBJ databases">
        <authorList>
            <person name="Omoto C.K."/>
            <person name="Sibley D."/>
            <person name="Venepally P."/>
            <person name="Hadjithomas M."/>
            <person name="Karamycheva S."/>
            <person name="Brunk B."/>
            <person name="Roos D."/>
            <person name="Caler E."/>
            <person name="Lorenzi H."/>
        </authorList>
    </citation>
    <scope>NUCLEOTIDE SEQUENCE</scope>
</reference>
<accession>A0A023B1X1</accession>
<dbReference type="GeneID" id="22914492"/>
<gene>
    <name evidence="2" type="ORF">GNI_128310</name>
</gene>
<sequence length="165" mass="17631">MEKDGSSISSQEGFRAEGESGEWPEGYAGESVVKEEYYRLQDGRKIPIDPLNPEGAKALLPGQIISEFTVPEEAAVEMPGEGSFESSEPQLADPQDFNRSLKGRLLKGQLPPSGGLAFMDPSGIMNPGASIPATAPLQSHKSFGKMPKLPPGAYHRRNGLFGGLC</sequence>
<dbReference type="VEuPathDB" id="CryptoDB:GNI_128310"/>
<feature type="region of interest" description="Disordered" evidence="1">
    <location>
        <begin position="1"/>
        <end position="28"/>
    </location>
</feature>
<comment type="caution">
    <text evidence="2">The sequence shown here is derived from an EMBL/GenBank/DDBJ whole genome shotgun (WGS) entry which is preliminary data.</text>
</comment>
<evidence type="ECO:0000313" key="3">
    <source>
        <dbReference type="Proteomes" id="UP000019763"/>
    </source>
</evidence>
<proteinExistence type="predicted"/>
<dbReference type="EMBL" id="AFNH02000958">
    <property type="protein sequence ID" value="EZG48819.1"/>
    <property type="molecule type" value="Genomic_DNA"/>
</dbReference>